<evidence type="ECO:0000313" key="2">
    <source>
        <dbReference type="EMBL" id="KAL1503362.1"/>
    </source>
</evidence>
<accession>A0AB34IMT7</accession>
<dbReference type="Pfam" id="PF00651">
    <property type="entry name" value="BTB"/>
    <property type="match status" value="1"/>
</dbReference>
<comment type="caution">
    <text evidence="2">The sequence shown here is derived from an EMBL/GenBank/DDBJ whole genome shotgun (WGS) entry which is preliminary data.</text>
</comment>
<dbReference type="InterPro" id="IPR011333">
    <property type="entry name" value="SKP1/BTB/POZ_sf"/>
</dbReference>
<proteinExistence type="predicted"/>
<dbReference type="EMBL" id="JBGBPQ010000022">
    <property type="protein sequence ID" value="KAL1503362.1"/>
    <property type="molecule type" value="Genomic_DNA"/>
</dbReference>
<evidence type="ECO:0000259" key="1">
    <source>
        <dbReference type="PROSITE" id="PS50097"/>
    </source>
</evidence>
<protein>
    <recommendedName>
        <fullName evidence="1">BTB domain-containing protein</fullName>
    </recommendedName>
</protein>
<feature type="domain" description="BTB" evidence="1">
    <location>
        <begin position="33"/>
        <end position="100"/>
    </location>
</feature>
<dbReference type="Proteomes" id="UP001515480">
    <property type="component" value="Unassembled WGS sequence"/>
</dbReference>
<dbReference type="PROSITE" id="PS50097">
    <property type="entry name" value="BTB"/>
    <property type="match status" value="1"/>
</dbReference>
<dbReference type="Gene3D" id="3.30.710.10">
    <property type="entry name" value="Potassium Channel Kv1.1, Chain A"/>
    <property type="match status" value="1"/>
</dbReference>
<dbReference type="AlphaFoldDB" id="A0AB34IMT7"/>
<reference evidence="2 3" key="1">
    <citation type="journal article" date="2024" name="Science">
        <title>Giant polyketide synthase enzymes in the biosynthesis of giant marine polyether toxins.</title>
        <authorList>
            <person name="Fallon T.R."/>
            <person name="Shende V.V."/>
            <person name="Wierzbicki I.H."/>
            <person name="Pendleton A.L."/>
            <person name="Watervoot N.F."/>
            <person name="Auber R.P."/>
            <person name="Gonzalez D.J."/>
            <person name="Wisecaver J.H."/>
            <person name="Moore B.S."/>
        </authorList>
    </citation>
    <scope>NUCLEOTIDE SEQUENCE [LARGE SCALE GENOMIC DNA]</scope>
    <source>
        <strain evidence="2 3">12B1</strain>
    </source>
</reference>
<sequence>MSVKRPRPSRLTLTGGHPLSPAMVELWREGTYCDMHLRSPTLPPHLSPAHRLVIAAASPRAARLVAEAPYGCCVELPPVRGDALDAVLEFLYCGACEVDEEDSQLLEEIGAAAAYLELLPLRHAVALATREGAGDAAAAAPAGSALHLDGGEAAEAGSAVVTPLPCPSAEELSHMTYHQFAAELSRVEAHLKRNFFKQKDRALKAYGVSEATLSEALKPKGRQAVKKLGPRVASEWANRIDRARRAQPELGVADASSKLRRESFRSSAYRIENMALDEWLQRRLEAMQQQGGKFTAVVENEILNYVNTNLARWNTDNAGQELTARMDKKALRNWMNKHGFPRGAFSDEMAQPQLLSMADSHVTTSLALEDHEDHHDHTCEMMHSTEDAEDELNVAALPESLPGATC</sequence>
<dbReference type="InterPro" id="IPR000210">
    <property type="entry name" value="BTB/POZ_dom"/>
</dbReference>
<evidence type="ECO:0000313" key="3">
    <source>
        <dbReference type="Proteomes" id="UP001515480"/>
    </source>
</evidence>
<organism evidence="2 3">
    <name type="scientific">Prymnesium parvum</name>
    <name type="common">Toxic golden alga</name>
    <dbReference type="NCBI Taxonomy" id="97485"/>
    <lineage>
        <taxon>Eukaryota</taxon>
        <taxon>Haptista</taxon>
        <taxon>Haptophyta</taxon>
        <taxon>Prymnesiophyceae</taxon>
        <taxon>Prymnesiales</taxon>
        <taxon>Prymnesiaceae</taxon>
        <taxon>Prymnesium</taxon>
    </lineage>
</organism>
<name>A0AB34IMT7_PRYPA</name>
<keyword evidence="3" id="KW-1185">Reference proteome</keyword>
<dbReference type="SUPFAM" id="SSF54695">
    <property type="entry name" value="POZ domain"/>
    <property type="match status" value="1"/>
</dbReference>
<gene>
    <name evidence="2" type="ORF">AB1Y20_011414</name>
</gene>